<dbReference type="SUPFAM" id="SSF46894">
    <property type="entry name" value="C-terminal effector domain of the bipartite response regulators"/>
    <property type="match status" value="1"/>
</dbReference>
<dbReference type="Pfam" id="PF00072">
    <property type="entry name" value="Response_reg"/>
    <property type="match status" value="1"/>
</dbReference>
<dbReference type="Gene3D" id="3.40.50.2300">
    <property type="match status" value="1"/>
</dbReference>
<gene>
    <name evidence="8" type="ORF">FHS57_002197</name>
</gene>
<dbReference type="RefSeq" id="WP_183973404.1">
    <property type="nucleotide sequence ID" value="NZ_JACIBY010000004.1"/>
</dbReference>
<dbReference type="CDD" id="cd06170">
    <property type="entry name" value="LuxR_C_like"/>
    <property type="match status" value="1"/>
</dbReference>
<proteinExistence type="predicted"/>
<name>A0A7W5ZJ22_9BACT</name>
<keyword evidence="3 8" id="KW-0238">DNA-binding</keyword>
<reference evidence="8 9" key="1">
    <citation type="submission" date="2020-08" db="EMBL/GenBank/DDBJ databases">
        <title>Genomic Encyclopedia of Type Strains, Phase IV (KMG-IV): sequencing the most valuable type-strain genomes for metagenomic binning, comparative biology and taxonomic classification.</title>
        <authorList>
            <person name="Goeker M."/>
        </authorList>
    </citation>
    <scope>NUCLEOTIDE SEQUENCE [LARGE SCALE GENOMIC DNA]</scope>
    <source>
        <strain evidence="8 9">DSM 17976</strain>
    </source>
</reference>
<dbReference type="GO" id="GO:0003677">
    <property type="term" value="F:DNA binding"/>
    <property type="evidence" value="ECO:0007669"/>
    <property type="project" value="UniProtKB-KW"/>
</dbReference>
<dbReference type="SUPFAM" id="SSF52172">
    <property type="entry name" value="CheY-like"/>
    <property type="match status" value="1"/>
</dbReference>
<dbReference type="Pfam" id="PF00196">
    <property type="entry name" value="GerE"/>
    <property type="match status" value="1"/>
</dbReference>
<dbReference type="GO" id="GO:0000160">
    <property type="term" value="P:phosphorelay signal transduction system"/>
    <property type="evidence" value="ECO:0007669"/>
    <property type="project" value="InterPro"/>
</dbReference>
<dbReference type="InterPro" id="IPR011006">
    <property type="entry name" value="CheY-like_superfamily"/>
</dbReference>
<keyword evidence="1 5" id="KW-0597">Phosphoprotein</keyword>
<dbReference type="InterPro" id="IPR001789">
    <property type="entry name" value="Sig_transdc_resp-reg_receiver"/>
</dbReference>
<keyword evidence="4" id="KW-0804">Transcription</keyword>
<dbReference type="SMART" id="SM00448">
    <property type="entry name" value="REC"/>
    <property type="match status" value="1"/>
</dbReference>
<feature type="domain" description="HTH luxR-type" evidence="6">
    <location>
        <begin position="150"/>
        <end position="215"/>
    </location>
</feature>
<evidence type="ECO:0000256" key="3">
    <source>
        <dbReference type="ARBA" id="ARBA00023125"/>
    </source>
</evidence>
<organism evidence="8 9">
    <name type="scientific">Runella defluvii</name>
    <dbReference type="NCBI Taxonomy" id="370973"/>
    <lineage>
        <taxon>Bacteria</taxon>
        <taxon>Pseudomonadati</taxon>
        <taxon>Bacteroidota</taxon>
        <taxon>Cytophagia</taxon>
        <taxon>Cytophagales</taxon>
        <taxon>Spirosomataceae</taxon>
        <taxon>Runella</taxon>
    </lineage>
</organism>
<feature type="modified residue" description="4-aspartylphosphate" evidence="5">
    <location>
        <position position="55"/>
    </location>
</feature>
<dbReference type="PROSITE" id="PS50110">
    <property type="entry name" value="RESPONSE_REGULATORY"/>
    <property type="match status" value="1"/>
</dbReference>
<keyword evidence="9" id="KW-1185">Reference proteome</keyword>
<accession>A0A7W5ZJ22</accession>
<dbReference type="AlphaFoldDB" id="A0A7W5ZJ22"/>
<keyword evidence="2" id="KW-0805">Transcription regulation</keyword>
<dbReference type="GO" id="GO:0006355">
    <property type="term" value="P:regulation of DNA-templated transcription"/>
    <property type="evidence" value="ECO:0007669"/>
    <property type="project" value="InterPro"/>
</dbReference>
<dbReference type="PRINTS" id="PR00038">
    <property type="entry name" value="HTHLUXR"/>
</dbReference>
<evidence type="ECO:0000313" key="9">
    <source>
        <dbReference type="Proteomes" id="UP000541352"/>
    </source>
</evidence>
<dbReference type="InterPro" id="IPR039420">
    <property type="entry name" value="WalR-like"/>
</dbReference>
<dbReference type="CDD" id="cd17535">
    <property type="entry name" value="REC_NarL-like"/>
    <property type="match status" value="1"/>
</dbReference>
<dbReference type="PROSITE" id="PS50043">
    <property type="entry name" value="HTH_LUXR_2"/>
    <property type="match status" value="1"/>
</dbReference>
<dbReference type="PANTHER" id="PTHR43214">
    <property type="entry name" value="TWO-COMPONENT RESPONSE REGULATOR"/>
    <property type="match status" value="1"/>
</dbReference>
<feature type="domain" description="Response regulatory" evidence="7">
    <location>
        <begin position="4"/>
        <end position="120"/>
    </location>
</feature>
<evidence type="ECO:0000256" key="1">
    <source>
        <dbReference type="ARBA" id="ARBA00022553"/>
    </source>
</evidence>
<evidence type="ECO:0000256" key="5">
    <source>
        <dbReference type="PROSITE-ProRule" id="PRU00169"/>
    </source>
</evidence>
<evidence type="ECO:0000259" key="6">
    <source>
        <dbReference type="PROSITE" id="PS50043"/>
    </source>
</evidence>
<evidence type="ECO:0000256" key="2">
    <source>
        <dbReference type="ARBA" id="ARBA00023015"/>
    </source>
</evidence>
<sequence>MTRKTLIVDDHKLFLEGLRYVLSQIPNVEIVGEASNGDTAVEVAQNTHADWVLMDINMPHCDGVKATAQLKKINPTIKVIAVTMHDDYSNIQQMIRAGVDGYVLKNTGSSELANAFETIEKGQFYSSPAILDTLLRRKTATTAPARSAYHLNPIELLTSREKEVLPLLVEGLTSAEIAERLFVSESTVVSHRKNILHKLNLKNTSALVKYALENGLVQP</sequence>
<dbReference type="PROSITE" id="PS00622">
    <property type="entry name" value="HTH_LUXR_1"/>
    <property type="match status" value="1"/>
</dbReference>
<dbReference type="EMBL" id="JACIBY010000004">
    <property type="protein sequence ID" value="MBB3838192.1"/>
    <property type="molecule type" value="Genomic_DNA"/>
</dbReference>
<dbReference type="InterPro" id="IPR016032">
    <property type="entry name" value="Sig_transdc_resp-reg_C-effctor"/>
</dbReference>
<protein>
    <submittedName>
        <fullName evidence="8">DNA-binding NarL/FixJ family response regulator</fullName>
    </submittedName>
</protein>
<comment type="caution">
    <text evidence="8">The sequence shown here is derived from an EMBL/GenBank/DDBJ whole genome shotgun (WGS) entry which is preliminary data.</text>
</comment>
<dbReference type="InterPro" id="IPR058245">
    <property type="entry name" value="NreC/VraR/RcsB-like_REC"/>
</dbReference>
<evidence type="ECO:0000313" key="8">
    <source>
        <dbReference type="EMBL" id="MBB3838192.1"/>
    </source>
</evidence>
<dbReference type="PANTHER" id="PTHR43214:SF41">
    <property type="entry name" value="NITRATE_NITRITE RESPONSE REGULATOR PROTEIN NARP"/>
    <property type="match status" value="1"/>
</dbReference>
<dbReference type="SMART" id="SM00421">
    <property type="entry name" value="HTH_LUXR"/>
    <property type="match status" value="1"/>
</dbReference>
<dbReference type="InterPro" id="IPR000792">
    <property type="entry name" value="Tscrpt_reg_LuxR_C"/>
</dbReference>
<evidence type="ECO:0000259" key="7">
    <source>
        <dbReference type="PROSITE" id="PS50110"/>
    </source>
</evidence>
<evidence type="ECO:0000256" key="4">
    <source>
        <dbReference type="ARBA" id="ARBA00023163"/>
    </source>
</evidence>
<dbReference type="Proteomes" id="UP000541352">
    <property type="component" value="Unassembled WGS sequence"/>
</dbReference>